<dbReference type="EMBL" id="BMAO01035736">
    <property type="protein sequence ID" value="GFR05614.1"/>
    <property type="molecule type" value="Genomic_DNA"/>
</dbReference>
<name>A0A8X6HLX3_TRICU</name>
<evidence type="ECO:0000313" key="1">
    <source>
        <dbReference type="EMBL" id="GFR05614.1"/>
    </source>
</evidence>
<keyword evidence="2" id="KW-1185">Reference proteome</keyword>
<sequence length="82" mass="9501">MADKISDTTPRKEIFATGKSSDLGKETSSKDSFCLLLDRKSLEEPICQLIVLHISRMKKRNSFCPQLQSRYRKRFDPKGKYC</sequence>
<accession>A0A8X6HLX3</accession>
<evidence type="ECO:0000313" key="2">
    <source>
        <dbReference type="Proteomes" id="UP000887116"/>
    </source>
</evidence>
<dbReference type="AlphaFoldDB" id="A0A8X6HLX3"/>
<gene>
    <name evidence="1" type="ORF">TNCT_530591</name>
</gene>
<reference evidence="1" key="1">
    <citation type="submission" date="2020-07" db="EMBL/GenBank/DDBJ databases">
        <title>Multicomponent nature underlies the extraordinary mechanical properties of spider dragline silk.</title>
        <authorList>
            <person name="Kono N."/>
            <person name="Nakamura H."/>
            <person name="Mori M."/>
            <person name="Yoshida Y."/>
            <person name="Ohtoshi R."/>
            <person name="Malay A.D."/>
            <person name="Moran D.A.P."/>
            <person name="Tomita M."/>
            <person name="Numata K."/>
            <person name="Arakawa K."/>
        </authorList>
    </citation>
    <scope>NUCLEOTIDE SEQUENCE</scope>
</reference>
<comment type="caution">
    <text evidence="1">The sequence shown here is derived from an EMBL/GenBank/DDBJ whole genome shotgun (WGS) entry which is preliminary data.</text>
</comment>
<proteinExistence type="predicted"/>
<organism evidence="1 2">
    <name type="scientific">Trichonephila clavata</name>
    <name type="common">Joro spider</name>
    <name type="synonym">Nephila clavata</name>
    <dbReference type="NCBI Taxonomy" id="2740835"/>
    <lineage>
        <taxon>Eukaryota</taxon>
        <taxon>Metazoa</taxon>
        <taxon>Ecdysozoa</taxon>
        <taxon>Arthropoda</taxon>
        <taxon>Chelicerata</taxon>
        <taxon>Arachnida</taxon>
        <taxon>Araneae</taxon>
        <taxon>Araneomorphae</taxon>
        <taxon>Entelegynae</taxon>
        <taxon>Araneoidea</taxon>
        <taxon>Nephilidae</taxon>
        <taxon>Trichonephila</taxon>
    </lineage>
</organism>
<dbReference type="Proteomes" id="UP000887116">
    <property type="component" value="Unassembled WGS sequence"/>
</dbReference>
<protein>
    <submittedName>
        <fullName evidence="1">Uncharacterized protein</fullName>
    </submittedName>
</protein>